<evidence type="ECO:0000313" key="2">
    <source>
        <dbReference type="RefSeq" id="XP_075080656.1"/>
    </source>
</evidence>
<sequence>MGLKSESATNIHSTTTRTGGKGKGVESPVMNLEIFLYYHLLSINKWYKQKELKNYLKAKNIKLAGIIETRVKEHNIKKVCSHIAPDWESLHNYTCTTNGRIWLIWDTRYYKVTLIRAEVQVVHCLVNGIIGDQECLLTVVYGYNTIQQRKQLWDNLIEIGHGVKKQWILGGDFKSILQLQDMINGNPVNLAEEGDYYTCSSKQDGMDRIWSRIDRIFGNYKWMMQWGHITTVYDVPFISDHAPMSLNLTRVYRWTMQDIWVKLKKLRPLLKKFNIEEFKFIRQKIDTARNELLIVQKSINASCTNDLTEKENNLIQSLEK</sequence>
<gene>
    <name evidence="2" type="primary">LOC142166131</name>
</gene>
<protein>
    <submittedName>
        <fullName evidence="2">Uncharacterized protein LOC142166131</fullName>
    </submittedName>
</protein>
<keyword evidence="1" id="KW-1185">Reference proteome</keyword>
<evidence type="ECO:0000313" key="1">
    <source>
        <dbReference type="Proteomes" id="UP000790787"/>
    </source>
</evidence>
<organism evidence="1 2">
    <name type="scientific">Nicotiana tabacum</name>
    <name type="common">Common tobacco</name>
    <dbReference type="NCBI Taxonomy" id="4097"/>
    <lineage>
        <taxon>Eukaryota</taxon>
        <taxon>Viridiplantae</taxon>
        <taxon>Streptophyta</taxon>
        <taxon>Embryophyta</taxon>
        <taxon>Tracheophyta</taxon>
        <taxon>Spermatophyta</taxon>
        <taxon>Magnoliopsida</taxon>
        <taxon>eudicotyledons</taxon>
        <taxon>Gunneridae</taxon>
        <taxon>Pentapetalae</taxon>
        <taxon>asterids</taxon>
        <taxon>lamiids</taxon>
        <taxon>Solanales</taxon>
        <taxon>Solanaceae</taxon>
        <taxon>Nicotianoideae</taxon>
        <taxon>Nicotianeae</taxon>
        <taxon>Nicotiana</taxon>
    </lineage>
</organism>
<reference evidence="2" key="2">
    <citation type="submission" date="2025-08" db="UniProtKB">
        <authorList>
            <consortium name="RefSeq"/>
        </authorList>
    </citation>
    <scope>IDENTIFICATION</scope>
    <source>
        <tissue evidence="2">Leaf</tissue>
    </source>
</reference>
<name>A0AC58S6P0_TOBAC</name>
<proteinExistence type="predicted"/>
<dbReference type="Proteomes" id="UP000790787">
    <property type="component" value="Chromosome 11"/>
</dbReference>
<accession>A0AC58S6P0</accession>
<dbReference type="RefSeq" id="XP_075080656.1">
    <property type="nucleotide sequence ID" value="XM_075224555.1"/>
</dbReference>
<reference evidence="1" key="1">
    <citation type="journal article" date="2014" name="Nat. Commun.">
        <title>The tobacco genome sequence and its comparison with those of tomato and potato.</title>
        <authorList>
            <person name="Sierro N."/>
            <person name="Battey J.N."/>
            <person name="Ouadi S."/>
            <person name="Bakaher N."/>
            <person name="Bovet L."/>
            <person name="Willig A."/>
            <person name="Goepfert S."/>
            <person name="Peitsch M.C."/>
            <person name="Ivanov N.V."/>
        </authorList>
    </citation>
    <scope>NUCLEOTIDE SEQUENCE [LARGE SCALE GENOMIC DNA]</scope>
</reference>